<dbReference type="PRINTS" id="PR00364">
    <property type="entry name" value="DISEASERSIST"/>
</dbReference>
<dbReference type="GO" id="GO:0006355">
    <property type="term" value="P:regulation of DNA-templated transcription"/>
    <property type="evidence" value="ECO:0007669"/>
    <property type="project" value="InterPro"/>
</dbReference>
<dbReference type="InterPro" id="IPR049945">
    <property type="entry name" value="AAA_22"/>
</dbReference>
<dbReference type="GO" id="GO:0000160">
    <property type="term" value="P:phosphorelay signal transduction system"/>
    <property type="evidence" value="ECO:0007669"/>
    <property type="project" value="InterPro"/>
</dbReference>
<protein>
    <submittedName>
        <fullName evidence="7">DNA-binding SARP family transcriptional activator</fullName>
    </submittedName>
</protein>
<dbReference type="Pfam" id="PF13424">
    <property type="entry name" value="TPR_12"/>
    <property type="match status" value="1"/>
</dbReference>
<dbReference type="InterPro" id="IPR003593">
    <property type="entry name" value="AAA+_ATPase"/>
</dbReference>
<dbReference type="InterPro" id="IPR016032">
    <property type="entry name" value="Sig_transdc_resp-reg_C-effctor"/>
</dbReference>
<dbReference type="InterPro" id="IPR019734">
    <property type="entry name" value="TPR_rpt"/>
</dbReference>
<dbReference type="Pfam" id="PF13401">
    <property type="entry name" value="AAA_22"/>
    <property type="match status" value="1"/>
</dbReference>
<dbReference type="InterPro" id="IPR042197">
    <property type="entry name" value="Apaf_helical"/>
</dbReference>
<dbReference type="GO" id="GO:0043531">
    <property type="term" value="F:ADP binding"/>
    <property type="evidence" value="ECO:0007669"/>
    <property type="project" value="InterPro"/>
</dbReference>
<dbReference type="CDD" id="cd15831">
    <property type="entry name" value="BTAD"/>
    <property type="match status" value="1"/>
</dbReference>
<evidence type="ECO:0000313" key="8">
    <source>
        <dbReference type="Proteomes" id="UP000317422"/>
    </source>
</evidence>
<keyword evidence="4" id="KW-0804">Transcription</keyword>
<dbReference type="InterPro" id="IPR036388">
    <property type="entry name" value="WH-like_DNA-bd_sf"/>
</dbReference>
<evidence type="ECO:0000256" key="1">
    <source>
        <dbReference type="ARBA" id="ARBA00005820"/>
    </source>
</evidence>
<dbReference type="Gene3D" id="1.10.8.430">
    <property type="entry name" value="Helical domain of apoptotic protease-activating factors"/>
    <property type="match status" value="1"/>
</dbReference>
<sequence>MPSVQFGVLGPISAWSEEGDAVRVGGPRQRCVLGALLVDLGREVTVERLIDFLWDDDPPRTARSVVQVQISHLRRAFPDMIQTTAGGYLARVDPARVDLHRFRQLTTRAQAASGSEEALALWEDALACWRGHPFSGTGSETVWYTVCQPLLEERWVALTSWAECAFSLGHYTDVVTRLTPLVREDPLRERLQYLLIASLYQSGQRASALTVFHETQQHLSEELGVDPSSEVMELHQRILKDTEAVAAPSPATVDTVPLRVEPAAPPSDPEAEAAPEFVSRNDLPRDIPDFTGREGDLKNLLDLGRKRKERAEVAVVTGPGGAGKTTLAVHAAHRLDAEFPDGQFFIDLYGYNVDQDPLTVSSALGSLLRAVGVEPDAIPESVEERSALWRAMLAGRKCLVVLDNAASFAQVSPLLPAAAGSLTVVTTRQELPGLSGVQYLSLGMLGEDASLRLFSTVLGAHRVEGEYERALAVARLCGGLPLALRIIAGRMLSRPRWTFEHVEKRLSEHQRRFRELRVDGQSVEAVFELSYQSLDIPHRNAFLTLGAMLGGSIDLYGAAVLLDRDLPESDDLLQELVSVCLLDELGVDLYRFHDLIGTYARHKALQELPGFELENARLRLADHYLDMANRAAAWLGPRAHEYDTERINASRYRSEISSVAEAISWFERHQENLASAVDFYAVSEEGEKAWKLADSLWRFYASHGETELLLSTHEKALSANRSQGNQRGSAVTLIGLGIAHCLAGRFDVSLRLLVEARDILSSLGDREGEVRAYGNLVLVYERMGRFHDALSCLWTVLEYAVSVGDRHLETLQRLNISVVYHTLGECERAARFAEEALQTSSEEEHTTTRSGALRILGEINTTRGHYDQALAQLDEGLQLAQFLGVQTREIYIHNSRAVALRESGALDSAIESHLRALELGEETEQRSAEAEVRVDLGDTYTRAHRHTEAYEAHAQGLRLARERNERHIEGRALLGIGSLPEESVPADDALAHVTAAAEIFDDLGVPEAQRAREALRRLRG</sequence>
<keyword evidence="8" id="KW-1185">Reference proteome</keyword>
<organism evidence="7 8">
    <name type="scientific">Haloactinospora alba</name>
    <dbReference type="NCBI Taxonomy" id="405555"/>
    <lineage>
        <taxon>Bacteria</taxon>
        <taxon>Bacillati</taxon>
        <taxon>Actinomycetota</taxon>
        <taxon>Actinomycetes</taxon>
        <taxon>Streptosporangiales</taxon>
        <taxon>Nocardiopsidaceae</taxon>
        <taxon>Haloactinospora</taxon>
    </lineage>
</organism>
<dbReference type="Gene3D" id="3.40.50.300">
    <property type="entry name" value="P-loop containing nucleotide triphosphate hydrolases"/>
    <property type="match status" value="1"/>
</dbReference>
<dbReference type="Gene3D" id="1.25.40.10">
    <property type="entry name" value="Tetratricopeptide repeat domain"/>
    <property type="match status" value="3"/>
</dbReference>
<keyword evidence="2" id="KW-0805">Transcription regulation</keyword>
<comment type="similarity">
    <text evidence="1">Belongs to the AfsR/DnrI/RedD regulatory family.</text>
</comment>
<feature type="DNA-binding region" description="OmpR/PhoB-type" evidence="5">
    <location>
        <begin position="1"/>
        <end position="92"/>
    </location>
</feature>
<comment type="caution">
    <text evidence="7">The sequence shown here is derived from an EMBL/GenBank/DDBJ whole genome shotgun (WGS) entry which is preliminary data.</text>
</comment>
<evidence type="ECO:0000313" key="7">
    <source>
        <dbReference type="EMBL" id="TQN28674.1"/>
    </source>
</evidence>
<dbReference type="GO" id="GO:0003677">
    <property type="term" value="F:DNA binding"/>
    <property type="evidence" value="ECO:0007669"/>
    <property type="project" value="UniProtKB-UniRule"/>
</dbReference>
<dbReference type="Gene3D" id="1.10.10.10">
    <property type="entry name" value="Winged helix-like DNA-binding domain superfamily/Winged helix DNA-binding domain"/>
    <property type="match status" value="1"/>
</dbReference>
<reference evidence="7 8" key="1">
    <citation type="submission" date="2019-06" db="EMBL/GenBank/DDBJ databases">
        <title>Sequencing the genomes of 1000 actinobacteria strains.</title>
        <authorList>
            <person name="Klenk H.-P."/>
        </authorList>
    </citation>
    <scope>NUCLEOTIDE SEQUENCE [LARGE SCALE GENOMIC DNA]</scope>
    <source>
        <strain evidence="7 8">DSM 45015</strain>
    </source>
</reference>
<dbReference type="EMBL" id="VFQC01000002">
    <property type="protein sequence ID" value="TQN28674.1"/>
    <property type="molecule type" value="Genomic_DNA"/>
</dbReference>
<feature type="domain" description="OmpR/PhoB-type" evidence="6">
    <location>
        <begin position="1"/>
        <end position="92"/>
    </location>
</feature>
<dbReference type="InterPro" id="IPR027417">
    <property type="entry name" value="P-loop_NTPase"/>
</dbReference>
<dbReference type="InterPro" id="IPR051677">
    <property type="entry name" value="AfsR-DnrI-RedD_regulator"/>
</dbReference>
<dbReference type="SMART" id="SM00862">
    <property type="entry name" value="Trans_reg_C"/>
    <property type="match status" value="1"/>
</dbReference>
<dbReference type="SUPFAM" id="SSF46894">
    <property type="entry name" value="C-terminal effector domain of the bipartite response regulators"/>
    <property type="match status" value="1"/>
</dbReference>
<dbReference type="Pfam" id="PF03704">
    <property type="entry name" value="BTAD"/>
    <property type="match status" value="1"/>
</dbReference>
<dbReference type="SMART" id="SM00028">
    <property type="entry name" value="TPR"/>
    <property type="match status" value="6"/>
</dbReference>
<dbReference type="AlphaFoldDB" id="A0A543NA22"/>
<dbReference type="Proteomes" id="UP000317422">
    <property type="component" value="Unassembled WGS sequence"/>
</dbReference>
<dbReference type="SMART" id="SM00382">
    <property type="entry name" value="AAA"/>
    <property type="match status" value="1"/>
</dbReference>
<keyword evidence="3 5" id="KW-0238">DNA-binding</keyword>
<dbReference type="InterPro" id="IPR011990">
    <property type="entry name" value="TPR-like_helical_dom_sf"/>
</dbReference>
<dbReference type="SUPFAM" id="SSF52540">
    <property type="entry name" value="P-loop containing nucleoside triphosphate hydrolases"/>
    <property type="match status" value="1"/>
</dbReference>
<gene>
    <name evidence="7" type="ORF">FHX37_4033</name>
</gene>
<dbReference type="InterPro" id="IPR001867">
    <property type="entry name" value="OmpR/PhoB-type_DNA-bd"/>
</dbReference>
<evidence type="ECO:0000256" key="4">
    <source>
        <dbReference type="ARBA" id="ARBA00023163"/>
    </source>
</evidence>
<evidence type="ECO:0000256" key="3">
    <source>
        <dbReference type="ARBA" id="ARBA00023125"/>
    </source>
</evidence>
<evidence type="ECO:0000256" key="2">
    <source>
        <dbReference type="ARBA" id="ARBA00023015"/>
    </source>
</evidence>
<dbReference type="PROSITE" id="PS51755">
    <property type="entry name" value="OMPR_PHOB"/>
    <property type="match status" value="1"/>
</dbReference>
<evidence type="ECO:0000259" key="6">
    <source>
        <dbReference type="PROSITE" id="PS51755"/>
    </source>
</evidence>
<dbReference type="SUPFAM" id="SSF48452">
    <property type="entry name" value="TPR-like"/>
    <property type="match status" value="3"/>
</dbReference>
<dbReference type="PANTHER" id="PTHR35807">
    <property type="entry name" value="TRANSCRIPTIONAL REGULATOR REDD-RELATED"/>
    <property type="match status" value="1"/>
</dbReference>
<dbReference type="PANTHER" id="PTHR35807:SF1">
    <property type="entry name" value="TRANSCRIPTIONAL REGULATOR REDD"/>
    <property type="match status" value="1"/>
</dbReference>
<name>A0A543NA22_9ACTN</name>
<dbReference type="SMART" id="SM01043">
    <property type="entry name" value="BTAD"/>
    <property type="match status" value="1"/>
</dbReference>
<dbReference type="InterPro" id="IPR005158">
    <property type="entry name" value="BTAD"/>
</dbReference>
<accession>A0A543NA22</accession>
<evidence type="ECO:0000256" key="5">
    <source>
        <dbReference type="PROSITE-ProRule" id="PRU01091"/>
    </source>
</evidence>
<proteinExistence type="inferred from homology"/>